<dbReference type="PANTHER" id="PTHR30012:SF0">
    <property type="entry name" value="TYPE II SECRETION SYSTEM PROTEIN F-RELATED"/>
    <property type="match status" value="1"/>
</dbReference>
<sequence length="408" mass="45002">MAQYQYQALDAQGKKCRGSQEADSARQARQLLRERGLVPLSVDESRGDQKKSGSTGLSLRRKIRLSTSDLALLTRQLATLVAASLPLEEALDAVAKQSEKPHLSQLMAAVRSKVMEGHSLADAMKCFPGSFERLYCAMVAAGETSGHLDAVLNRLADYTEQRQQMRSRIQQAMIYPCVLTVVAIAVVSILLSVVVPKVVEQFIHMKQALPLSTRILMGMSDAVRTFGPWAVLALLAGFMALRVMLRQEKRRVSFHRRLLHLPLLGRIARGLNTARYARTLSILNASAVPLLQAMRISGDVMSNDYARHRLAMATDAVREGVSLHKALEQTALFPPMMRHMIASGERSGELDSMLERAADNQDREFSSQMTLALGLFEPLLVVSMAAVVLFIVLAILQPILQLNTLMSS</sequence>
<dbReference type="InterPro" id="IPR042094">
    <property type="entry name" value="T2SS_GspF_sf"/>
</dbReference>
<dbReference type="GO" id="GO:0046872">
    <property type="term" value="F:metal ion binding"/>
    <property type="evidence" value="ECO:0007669"/>
    <property type="project" value="UniProtKB-KW"/>
</dbReference>
<dbReference type="NCBIfam" id="TIGR02120">
    <property type="entry name" value="GspF"/>
    <property type="match status" value="1"/>
</dbReference>
<keyword evidence="8" id="KW-0479">Metal-binding</keyword>
<evidence type="ECO:0000256" key="5">
    <source>
        <dbReference type="ARBA" id="ARBA00022475"/>
    </source>
</evidence>
<feature type="domain" description="Type II secretion system protein GspF" evidence="19">
    <location>
        <begin position="277"/>
        <end position="398"/>
    </location>
</feature>
<dbReference type="InterPro" id="IPR011850">
    <property type="entry name" value="T2SS_GspF"/>
</dbReference>
<dbReference type="PANTHER" id="PTHR30012">
    <property type="entry name" value="GENERAL SECRETION PATHWAY PROTEIN"/>
    <property type="match status" value="1"/>
</dbReference>
<dbReference type="OrthoDB" id="9805682at2"/>
<accession>A0A093T1B2</accession>
<reference evidence="22 23" key="1">
    <citation type="submission" date="2014-08" db="EMBL/GenBank/DDBJ databases">
        <title>Genome sequences of NCPPB Pectobacterium isolates.</title>
        <authorList>
            <person name="Glover R.H."/>
            <person name="Sapp M."/>
            <person name="Elphinstone J."/>
        </authorList>
    </citation>
    <scope>NUCLEOTIDE SEQUENCE [LARGE SCALE GENOMIC DNA]</scope>
    <source>
        <strain evidence="21 22">NCPPB 2793</strain>
        <strain evidence="20 23">NCPPB 2795</strain>
    </source>
</reference>
<keyword evidence="22" id="KW-1185">Reference proteome</keyword>
<evidence type="ECO:0000256" key="15">
    <source>
        <dbReference type="ARBA" id="ARBA00074609"/>
    </source>
</evidence>
<dbReference type="eggNOG" id="COG1459">
    <property type="taxonomic scope" value="Bacteria"/>
</dbReference>
<protein>
    <recommendedName>
        <fullName evidence="15">Type II secretion system protein F</fullName>
    </recommendedName>
    <alternativeName>
        <fullName evidence="13">General secretion pathway protein F</fullName>
    </alternativeName>
    <alternativeName>
        <fullName evidence="16">Pectic enzymes secretion protein OutF</fullName>
    </alternativeName>
</protein>
<evidence type="ECO:0000256" key="9">
    <source>
        <dbReference type="ARBA" id="ARBA00022837"/>
    </source>
</evidence>
<gene>
    <name evidence="21" type="ORF">JV35_00105</name>
    <name evidence="20" type="ORF">KP22_12480</name>
</gene>
<dbReference type="InterPro" id="IPR001992">
    <property type="entry name" value="T2SS_GspF/T4SS_PilC_CS"/>
</dbReference>
<evidence type="ECO:0000256" key="12">
    <source>
        <dbReference type="ARBA" id="ARBA00023136"/>
    </source>
</evidence>
<keyword evidence="9" id="KW-0106">Calcium</keyword>
<comment type="subcellular location">
    <subcellularLocation>
        <location evidence="2 17">Cell inner membrane</location>
        <topology evidence="2 17">Multi-pass membrane protein</topology>
    </subcellularLocation>
</comment>
<dbReference type="GO" id="GO:0005886">
    <property type="term" value="C:plasma membrane"/>
    <property type="evidence" value="ECO:0007669"/>
    <property type="project" value="UniProtKB-SubCell"/>
</dbReference>
<keyword evidence="11 18" id="KW-1133">Transmembrane helix</keyword>
<feature type="transmembrane region" description="Helical" evidence="18">
    <location>
        <begin position="226"/>
        <end position="245"/>
    </location>
</feature>
<keyword evidence="4 17" id="KW-0813">Transport</keyword>
<dbReference type="PRINTS" id="PR00812">
    <property type="entry name" value="BCTERIALGSPF"/>
</dbReference>
<dbReference type="FunFam" id="1.20.81.30:FF:000001">
    <property type="entry name" value="Type II secretion system protein F"/>
    <property type="match status" value="2"/>
</dbReference>
<keyword evidence="7 17" id="KW-0812">Transmembrane</keyword>
<dbReference type="InterPro" id="IPR018076">
    <property type="entry name" value="T2SS_GspF_dom"/>
</dbReference>
<evidence type="ECO:0000256" key="14">
    <source>
        <dbReference type="ARBA" id="ARBA00064046"/>
    </source>
</evidence>
<evidence type="ECO:0000256" key="17">
    <source>
        <dbReference type="RuleBase" id="RU003923"/>
    </source>
</evidence>
<comment type="caution">
    <text evidence="20">The sequence shown here is derived from an EMBL/GenBank/DDBJ whole genome shotgun (WGS) entry which is preliminary data.</text>
</comment>
<comment type="subunit">
    <text evidence="14">Type II secretion system is composed of four main components: the outer membrane complex, the inner membrane complex, the cytoplasmic secretion ATPase and the periplasm-spanning pseudopilus. Homodimer. Interacts with OutE and OutL components.</text>
</comment>
<evidence type="ECO:0000256" key="1">
    <source>
        <dbReference type="ARBA" id="ARBA00002684"/>
    </source>
</evidence>
<dbReference type="EMBL" id="JQHL01000001">
    <property type="protein sequence ID" value="KFX21602.1"/>
    <property type="molecule type" value="Genomic_DNA"/>
</dbReference>
<keyword evidence="6" id="KW-0997">Cell inner membrane</keyword>
<name>A0A093T1B2_9GAMM</name>
<evidence type="ECO:0000256" key="6">
    <source>
        <dbReference type="ARBA" id="ARBA00022519"/>
    </source>
</evidence>
<organism evidence="20 23">
    <name type="scientific">Pectobacterium betavasculorum</name>
    <dbReference type="NCBI Taxonomy" id="55207"/>
    <lineage>
        <taxon>Bacteria</taxon>
        <taxon>Pseudomonadati</taxon>
        <taxon>Pseudomonadota</taxon>
        <taxon>Gammaproteobacteria</taxon>
        <taxon>Enterobacterales</taxon>
        <taxon>Pectobacteriaceae</taxon>
        <taxon>Pectobacterium</taxon>
    </lineage>
</organism>
<dbReference type="GO" id="GO:0015628">
    <property type="term" value="P:protein secretion by the type II secretion system"/>
    <property type="evidence" value="ECO:0007669"/>
    <property type="project" value="InterPro"/>
</dbReference>
<dbReference type="Gene3D" id="1.20.81.30">
    <property type="entry name" value="Type II secretion system (T2SS), domain F"/>
    <property type="match status" value="2"/>
</dbReference>
<comment type="function">
    <text evidence="1">Component of the type II secretion system inner membrane complex required for the energy-dependent secretion of extracellular factors such as proteases and toxins from the periplasm.</text>
</comment>
<evidence type="ECO:0000256" key="8">
    <source>
        <dbReference type="ARBA" id="ARBA00022723"/>
    </source>
</evidence>
<dbReference type="PROSITE" id="PS00874">
    <property type="entry name" value="T2SP_F"/>
    <property type="match status" value="1"/>
</dbReference>
<evidence type="ECO:0000256" key="10">
    <source>
        <dbReference type="ARBA" id="ARBA00022927"/>
    </source>
</evidence>
<evidence type="ECO:0000313" key="20">
    <source>
        <dbReference type="EMBL" id="KFX04704.1"/>
    </source>
</evidence>
<evidence type="ECO:0000256" key="4">
    <source>
        <dbReference type="ARBA" id="ARBA00022448"/>
    </source>
</evidence>
<evidence type="ECO:0000259" key="19">
    <source>
        <dbReference type="Pfam" id="PF00482"/>
    </source>
</evidence>
<dbReference type="Pfam" id="PF00482">
    <property type="entry name" value="T2SSF"/>
    <property type="match status" value="2"/>
</dbReference>
<dbReference type="EMBL" id="JQHM01000004">
    <property type="protein sequence ID" value="KFX04704.1"/>
    <property type="molecule type" value="Genomic_DNA"/>
</dbReference>
<evidence type="ECO:0000313" key="22">
    <source>
        <dbReference type="Proteomes" id="UP000032869"/>
    </source>
</evidence>
<feature type="transmembrane region" description="Helical" evidence="18">
    <location>
        <begin position="379"/>
        <end position="400"/>
    </location>
</feature>
<dbReference type="Proteomes" id="UP000032874">
    <property type="component" value="Unassembled WGS sequence"/>
</dbReference>
<dbReference type="InterPro" id="IPR003004">
    <property type="entry name" value="GspF/PilC"/>
</dbReference>
<proteinExistence type="inferred from homology"/>
<evidence type="ECO:0000256" key="11">
    <source>
        <dbReference type="ARBA" id="ARBA00022989"/>
    </source>
</evidence>
<evidence type="ECO:0000256" key="7">
    <source>
        <dbReference type="ARBA" id="ARBA00022692"/>
    </source>
</evidence>
<evidence type="ECO:0000313" key="21">
    <source>
        <dbReference type="EMBL" id="KFX21602.1"/>
    </source>
</evidence>
<feature type="domain" description="Type II secretion system protein GspF" evidence="19">
    <location>
        <begin position="74"/>
        <end position="196"/>
    </location>
</feature>
<evidence type="ECO:0000256" key="2">
    <source>
        <dbReference type="ARBA" id="ARBA00004429"/>
    </source>
</evidence>
<evidence type="ECO:0000256" key="3">
    <source>
        <dbReference type="ARBA" id="ARBA00005745"/>
    </source>
</evidence>
<feature type="transmembrane region" description="Helical" evidence="18">
    <location>
        <begin position="172"/>
        <end position="195"/>
    </location>
</feature>
<evidence type="ECO:0000256" key="16">
    <source>
        <dbReference type="ARBA" id="ARBA00077693"/>
    </source>
</evidence>
<keyword evidence="5" id="KW-1003">Cell membrane</keyword>
<evidence type="ECO:0000256" key="18">
    <source>
        <dbReference type="SAM" id="Phobius"/>
    </source>
</evidence>
<keyword evidence="10" id="KW-0653">Protein transport</keyword>
<evidence type="ECO:0000256" key="13">
    <source>
        <dbReference type="ARBA" id="ARBA00030750"/>
    </source>
</evidence>
<comment type="similarity">
    <text evidence="3 17">Belongs to the GSP F family.</text>
</comment>
<dbReference type="STRING" id="55207.KP22_12480"/>
<dbReference type="Proteomes" id="UP000032869">
    <property type="component" value="Unassembled WGS sequence"/>
</dbReference>
<dbReference type="GO" id="GO:0015627">
    <property type="term" value="C:type II protein secretion system complex"/>
    <property type="evidence" value="ECO:0007669"/>
    <property type="project" value="InterPro"/>
</dbReference>
<dbReference type="AlphaFoldDB" id="A0A093T1B2"/>
<evidence type="ECO:0000313" key="23">
    <source>
        <dbReference type="Proteomes" id="UP000032874"/>
    </source>
</evidence>
<keyword evidence="12 18" id="KW-0472">Membrane</keyword>
<dbReference type="RefSeq" id="WP_039298234.1">
    <property type="nucleotide sequence ID" value="NZ_JQHL01000001.1"/>
</dbReference>